<proteinExistence type="predicted"/>
<dbReference type="EMBL" id="BART01025178">
    <property type="protein sequence ID" value="GAG97704.1"/>
    <property type="molecule type" value="Genomic_DNA"/>
</dbReference>
<sequence>SSVVGRAKYAVATHEFQDVRLHLGAGTGRLQGIFGGAEARLGPRTKLLTEYDTDGFNYGIRLHLGRGLTVDGGWLDQRYFTGGVSYRGRLP</sequence>
<dbReference type="AlphaFoldDB" id="X1BP69"/>
<name>X1BP69_9ZZZZ</name>
<comment type="caution">
    <text evidence="1">The sequence shown here is derived from an EMBL/GenBank/DDBJ whole genome shotgun (WGS) entry which is preliminary data.</text>
</comment>
<organism evidence="1">
    <name type="scientific">marine sediment metagenome</name>
    <dbReference type="NCBI Taxonomy" id="412755"/>
    <lineage>
        <taxon>unclassified sequences</taxon>
        <taxon>metagenomes</taxon>
        <taxon>ecological metagenomes</taxon>
    </lineage>
</organism>
<evidence type="ECO:0008006" key="2">
    <source>
        <dbReference type="Google" id="ProtNLM"/>
    </source>
</evidence>
<feature type="non-terminal residue" evidence="1">
    <location>
        <position position="1"/>
    </location>
</feature>
<evidence type="ECO:0000313" key="1">
    <source>
        <dbReference type="EMBL" id="GAG97704.1"/>
    </source>
</evidence>
<gene>
    <name evidence="1" type="ORF">S01H4_45254</name>
</gene>
<accession>X1BP69</accession>
<reference evidence="1" key="1">
    <citation type="journal article" date="2014" name="Front. Microbiol.">
        <title>High frequency of phylogenetically diverse reductive dehalogenase-homologous genes in deep subseafloor sedimentary metagenomes.</title>
        <authorList>
            <person name="Kawai M."/>
            <person name="Futagami T."/>
            <person name="Toyoda A."/>
            <person name="Takaki Y."/>
            <person name="Nishi S."/>
            <person name="Hori S."/>
            <person name="Arai W."/>
            <person name="Tsubouchi T."/>
            <person name="Morono Y."/>
            <person name="Uchiyama I."/>
            <person name="Ito T."/>
            <person name="Fujiyama A."/>
            <person name="Inagaki F."/>
            <person name="Takami H."/>
        </authorList>
    </citation>
    <scope>NUCLEOTIDE SEQUENCE</scope>
    <source>
        <strain evidence="1">Expedition CK06-06</strain>
    </source>
</reference>
<protein>
    <recommendedName>
        <fullName evidence="2">Autotransporter domain-containing protein</fullName>
    </recommendedName>
</protein>